<dbReference type="Gene3D" id="3.40.50.300">
    <property type="entry name" value="P-loop containing nucleotide triphosphate hydrolases"/>
    <property type="match status" value="1"/>
</dbReference>
<dbReference type="GO" id="GO:0019632">
    <property type="term" value="P:shikimate metabolic process"/>
    <property type="evidence" value="ECO:0007669"/>
    <property type="project" value="TreeGrafter"/>
</dbReference>
<dbReference type="Pfam" id="PF01487">
    <property type="entry name" value="DHquinase_I"/>
    <property type="match status" value="1"/>
</dbReference>
<dbReference type="InterPro" id="IPR036291">
    <property type="entry name" value="NAD(P)-bd_dom_sf"/>
</dbReference>
<reference evidence="7" key="1">
    <citation type="journal article" date="2021" name="Nat. Commun.">
        <title>Genetic determinants of endophytism in the Arabidopsis root mycobiome.</title>
        <authorList>
            <person name="Mesny F."/>
            <person name="Miyauchi S."/>
            <person name="Thiergart T."/>
            <person name="Pickel B."/>
            <person name="Atanasova L."/>
            <person name="Karlsson M."/>
            <person name="Huettel B."/>
            <person name="Barry K.W."/>
            <person name="Haridas S."/>
            <person name="Chen C."/>
            <person name="Bauer D."/>
            <person name="Andreopoulos W."/>
            <person name="Pangilinan J."/>
            <person name="LaButti K."/>
            <person name="Riley R."/>
            <person name="Lipzen A."/>
            <person name="Clum A."/>
            <person name="Drula E."/>
            <person name="Henrissat B."/>
            <person name="Kohler A."/>
            <person name="Grigoriev I.V."/>
            <person name="Martin F.M."/>
            <person name="Hacquard S."/>
        </authorList>
    </citation>
    <scope>NUCLEOTIDE SEQUENCE</scope>
    <source>
        <strain evidence="7">MPI-CAGE-AT-0021</strain>
    </source>
</reference>
<evidence type="ECO:0000259" key="4">
    <source>
        <dbReference type="Pfam" id="PF01488"/>
    </source>
</evidence>
<accession>A0A9P9J538</accession>
<dbReference type="SUPFAM" id="SSF51735">
    <property type="entry name" value="NAD(P)-binding Rossmann-fold domains"/>
    <property type="match status" value="1"/>
</dbReference>
<evidence type="ECO:0000256" key="1">
    <source>
        <dbReference type="ARBA" id="ARBA00006477"/>
    </source>
</evidence>
<dbReference type="Gene3D" id="3.20.20.70">
    <property type="entry name" value="Aldolase class I"/>
    <property type="match status" value="1"/>
</dbReference>
<dbReference type="InterPro" id="IPR046346">
    <property type="entry name" value="Aminoacid_DH-like_N_sf"/>
</dbReference>
<keyword evidence="8" id="KW-1185">Reference proteome</keyword>
<dbReference type="InterPro" id="IPR041121">
    <property type="entry name" value="SDH_C"/>
</dbReference>
<dbReference type="InterPro" id="IPR022893">
    <property type="entry name" value="Shikimate_DH_fam"/>
</dbReference>
<dbReference type="Pfam" id="PF01488">
    <property type="entry name" value="Shikimate_DH"/>
    <property type="match status" value="1"/>
</dbReference>
<dbReference type="CDD" id="cd01065">
    <property type="entry name" value="NAD_bind_Shikimate_DH"/>
    <property type="match status" value="1"/>
</dbReference>
<dbReference type="SUPFAM" id="SSF53223">
    <property type="entry name" value="Aminoacid dehydrogenase-like, N-terminal domain"/>
    <property type="match status" value="1"/>
</dbReference>
<dbReference type="Proteomes" id="UP000717696">
    <property type="component" value="Unassembled WGS sequence"/>
</dbReference>
<dbReference type="GO" id="GO:0004764">
    <property type="term" value="F:shikimate 3-dehydrogenase (NADP+) activity"/>
    <property type="evidence" value="ECO:0007669"/>
    <property type="project" value="InterPro"/>
</dbReference>
<dbReference type="InterPro" id="IPR031322">
    <property type="entry name" value="Shikimate/glucono_kinase"/>
</dbReference>
<comment type="similarity">
    <text evidence="1">In the 2nd section; belongs to the type-I 3-dehydroquinase family.</text>
</comment>
<dbReference type="OrthoDB" id="4415835at2759"/>
<dbReference type="PRINTS" id="PR01100">
    <property type="entry name" value="SHIKIMTKNASE"/>
</dbReference>
<evidence type="ECO:0000259" key="5">
    <source>
        <dbReference type="Pfam" id="PF08501"/>
    </source>
</evidence>
<dbReference type="SUPFAM" id="SSF51569">
    <property type="entry name" value="Aldolase"/>
    <property type="match status" value="1"/>
</dbReference>
<dbReference type="PANTHER" id="PTHR21089:SF1">
    <property type="entry name" value="BIFUNCTIONAL 3-DEHYDROQUINATE DEHYDRATASE_SHIKIMATE DEHYDROGENASE, CHLOROPLASTIC"/>
    <property type="match status" value="1"/>
</dbReference>
<feature type="domain" description="Shikimate dehydrogenase substrate binding N-terminal" evidence="5">
    <location>
        <begin position="485"/>
        <end position="565"/>
    </location>
</feature>
<dbReference type="CDD" id="cd00502">
    <property type="entry name" value="DHQase_I"/>
    <property type="match status" value="1"/>
</dbReference>
<sequence>MSRRPSPTSHHYQPSNSPTSRKFDADASIALIGIRGTGMSTLAVMASSALGFTLVDSDHHFYKATALSRAAYKSNYGVAKYRQEELRLMRSMLVENPTKAVIVCGPGVVEGTGQAWLAEYAQSHPIIYVMRDVEEIGKHLRVWDTDTISRLARLSGPTHRTLSSFEFYNLSDPCPIEHGHSPRRGQESPRSLALKQLEFDFVQLLHGITRRTAPHEAHHSLSLLPPESRVFTYALSLPISIPASVSCRLGADDTAADAVELVVSLSEMAESFTMFDHSAAKYLTRQFWMAKRILRLPIIFHVQLENIKVKDRLGYESNYFEILHHGLRLAPEYLSVDIRCDDQKIRDLIAAKGCTKIIGHFFEHTPTVQGWDHPDRKDKIRRANELGCDLVRLCQEATSVDDNFLVQNLIQDVRNSGSYSIPLIAYNTGRLGRTSCFLNAILSPITHPLLRSIAPECAPPSLMTIREAQNALYSSFIMDKVYFGIYGANVAQSFSPAMHNAAFNFYGMPHDYRIFQYQNLSYLQQLVSDPRFGGASITAPYKRAVIPLVDRISKEAQAIGAVNTLIPLRSKDSNALFVRNRAGPAIALYGDNTDWIGIHVCIRLNLSPINAVRCRTTALIHGAGGMARAAIYALIRLGVRTVFVYNRTLQNAVELAAHFQNWPLQEARGRRGNLHDDESQNASEIEIADSTPHNLIVRVISSKNDVWPADVDHPTIIVSCIATQDVDGKSTVDTSLPIGWLASPTGGVAIELGYTPLNTPLIQQVREMKDSGWIAIDGLQVLPEQGVLQFELFTGRKPPRGLMRREVLRAYRDRAQNAVAPVVVHSLSAT</sequence>
<evidence type="ECO:0000313" key="7">
    <source>
        <dbReference type="EMBL" id="KAH7141499.1"/>
    </source>
</evidence>
<comment type="caution">
    <text evidence="7">The sequence shown here is derived from an EMBL/GenBank/DDBJ whole genome shotgun (WGS) entry which is preliminary data.</text>
</comment>
<gene>
    <name evidence="7" type="ORF">B0J13DRAFT_445941</name>
</gene>
<dbReference type="Gene3D" id="3.40.50.720">
    <property type="entry name" value="NAD(P)-binding Rossmann-like Domain"/>
    <property type="match status" value="1"/>
</dbReference>
<comment type="similarity">
    <text evidence="2">In the N-terminal section; belongs to the shikimate kinase family.</text>
</comment>
<dbReference type="GO" id="GO:0009423">
    <property type="term" value="P:chorismate biosynthetic process"/>
    <property type="evidence" value="ECO:0007669"/>
    <property type="project" value="TreeGrafter"/>
</dbReference>
<dbReference type="EMBL" id="JAGMUU010000012">
    <property type="protein sequence ID" value="KAH7141499.1"/>
    <property type="molecule type" value="Genomic_DNA"/>
</dbReference>
<name>A0A9P9J538_9HYPO</name>
<organism evidence="7 8">
    <name type="scientific">Dactylonectria estremocensis</name>
    <dbReference type="NCBI Taxonomy" id="1079267"/>
    <lineage>
        <taxon>Eukaryota</taxon>
        <taxon>Fungi</taxon>
        <taxon>Dikarya</taxon>
        <taxon>Ascomycota</taxon>
        <taxon>Pezizomycotina</taxon>
        <taxon>Sordariomycetes</taxon>
        <taxon>Hypocreomycetidae</taxon>
        <taxon>Hypocreales</taxon>
        <taxon>Nectriaceae</taxon>
        <taxon>Dactylonectria</taxon>
    </lineage>
</organism>
<dbReference type="Pfam" id="PF18317">
    <property type="entry name" value="SDH_C"/>
    <property type="match status" value="1"/>
</dbReference>
<feature type="domain" description="Quinate/shikimate 5-dehydrogenase/glutamyl-tRNA reductase" evidence="4">
    <location>
        <begin position="616"/>
        <end position="661"/>
    </location>
</feature>
<evidence type="ECO:0000313" key="8">
    <source>
        <dbReference type="Proteomes" id="UP000717696"/>
    </source>
</evidence>
<evidence type="ECO:0000256" key="2">
    <source>
        <dbReference type="ARBA" id="ARBA00009349"/>
    </source>
</evidence>
<dbReference type="AlphaFoldDB" id="A0A9P9J538"/>
<feature type="compositionally biased region" description="Polar residues" evidence="3">
    <location>
        <begin position="1"/>
        <end position="20"/>
    </location>
</feature>
<dbReference type="InterPro" id="IPR027417">
    <property type="entry name" value="P-loop_NTPase"/>
</dbReference>
<dbReference type="InterPro" id="IPR001381">
    <property type="entry name" value="DHquinase_I"/>
</dbReference>
<dbReference type="GO" id="GO:0003855">
    <property type="term" value="F:3-dehydroquinate dehydratase activity"/>
    <property type="evidence" value="ECO:0007669"/>
    <property type="project" value="InterPro"/>
</dbReference>
<dbReference type="PANTHER" id="PTHR21089">
    <property type="entry name" value="SHIKIMATE DEHYDROGENASE"/>
    <property type="match status" value="1"/>
</dbReference>
<dbReference type="InterPro" id="IPR006151">
    <property type="entry name" value="Shikm_DH/Glu-tRNA_Rdtase"/>
</dbReference>
<feature type="domain" description="SDH C-terminal" evidence="6">
    <location>
        <begin position="778"/>
        <end position="808"/>
    </location>
</feature>
<dbReference type="InterPro" id="IPR013785">
    <property type="entry name" value="Aldolase_TIM"/>
</dbReference>
<feature type="region of interest" description="Disordered" evidence="3">
    <location>
        <begin position="1"/>
        <end position="21"/>
    </location>
</feature>
<proteinExistence type="inferred from homology"/>
<evidence type="ECO:0000256" key="3">
    <source>
        <dbReference type="SAM" id="MobiDB-lite"/>
    </source>
</evidence>
<dbReference type="Pfam" id="PF08501">
    <property type="entry name" value="Shikimate_dh_N"/>
    <property type="match status" value="1"/>
</dbReference>
<dbReference type="SUPFAM" id="SSF52540">
    <property type="entry name" value="P-loop containing nucleoside triphosphate hydrolases"/>
    <property type="match status" value="1"/>
</dbReference>
<dbReference type="InterPro" id="IPR013708">
    <property type="entry name" value="Shikimate_DH-bd_N"/>
</dbReference>
<dbReference type="Gene3D" id="3.40.50.10860">
    <property type="entry name" value="Leucine Dehydrogenase, chain A, domain 1"/>
    <property type="match status" value="1"/>
</dbReference>
<protein>
    <submittedName>
        <fullName evidence="7">Type I 3-dehydroquinase-domain-containing protein</fullName>
    </submittedName>
</protein>
<dbReference type="Pfam" id="PF01202">
    <property type="entry name" value="SKI"/>
    <property type="match status" value="1"/>
</dbReference>
<evidence type="ECO:0000259" key="6">
    <source>
        <dbReference type="Pfam" id="PF18317"/>
    </source>
</evidence>
<dbReference type="FunFam" id="3.40.50.720:FF:000386">
    <property type="entry name" value="Quinate repressor protein"/>
    <property type="match status" value="1"/>
</dbReference>